<dbReference type="InterPro" id="IPR014721">
    <property type="entry name" value="Ribsml_uS5_D2-typ_fold_subgr"/>
</dbReference>
<keyword evidence="1 11" id="KW-0479">Metal-binding</keyword>
<evidence type="ECO:0000256" key="7">
    <source>
        <dbReference type="ARBA" id="ARBA00022840"/>
    </source>
</evidence>
<keyword evidence="2 11" id="KW-0547">Nucleotide-binding</keyword>
<evidence type="ECO:0000256" key="6">
    <source>
        <dbReference type="ARBA" id="ARBA00022833"/>
    </source>
</evidence>
<evidence type="ECO:0000256" key="12">
    <source>
        <dbReference type="NCBIfam" id="TIGR00416"/>
    </source>
</evidence>
<dbReference type="InterPro" id="IPR041166">
    <property type="entry name" value="Rubredoxin_2"/>
</dbReference>
<feature type="short sequence motif" description="RadA KNRFG motif" evidence="11">
    <location>
        <begin position="253"/>
        <end position="257"/>
    </location>
</feature>
<dbReference type="NCBIfam" id="TIGR00416">
    <property type="entry name" value="sms"/>
    <property type="match status" value="1"/>
</dbReference>
<evidence type="ECO:0000256" key="2">
    <source>
        <dbReference type="ARBA" id="ARBA00022741"/>
    </source>
</evidence>
<dbReference type="CDD" id="cd01121">
    <property type="entry name" value="RadA_SMS_N"/>
    <property type="match status" value="1"/>
</dbReference>
<comment type="function">
    <text evidence="11">Plays a role in repairing double-strand DNA breaks, probably involving stabilizing or processing branched DNA or blocked replication forks.</text>
</comment>
<evidence type="ECO:0000256" key="14">
    <source>
        <dbReference type="SAM" id="MobiDB-lite"/>
    </source>
</evidence>
<dbReference type="Proteomes" id="UP000626026">
    <property type="component" value="Unassembled WGS sequence"/>
</dbReference>
<organism evidence="16 17">
    <name type="scientific">Teichococcus aerophilus</name>
    <dbReference type="NCBI Taxonomy" id="1224513"/>
    <lineage>
        <taxon>Bacteria</taxon>
        <taxon>Pseudomonadati</taxon>
        <taxon>Pseudomonadota</taxon>
        <taxon>Alphaproteobacteria</taxon>
        <taxon>Acetobacterales</taxon>
        <taxon>Roseomonadaceae</taxon>
        <taxon>Roseomonas</taxon>
    </lineage>
</organism>
<evidence type="ECO:0000256" key="3">
    <source>
        <dbReference type="ARBA" id="ARBA00022763"/>
    </source>
</evidence>
<dbReference type="Pfam" id="PF18073">
    <property type="entry name" value="Zn_ribbon_LapB"/>
    <property type="match status" value="1"/>
</dbReference>
<proteinExistence type="inferred from homology"/>
<accession>A0ABR7RLF9</accession>
<dbReference type="SUPFAM" id="SSF54211">
    <property type="entry name" value="Ribosomal protein S5 domain 2-like"/>
    <property type="match status" value="1"/>
</dbReference>
<dbReference type="InterPro" id="IPR020568">
    <property type="entry name" value="Ribosomal_Su5_D2-typ_SF"/>
</dbReference>
<dbReference type="PROSITE" id="PS50162">
    <property type="entry name" value="RECA_2"/>
    <property type="match status" value="1"/>
</dbReference>
<dbReference type="InterPro" id="IPR003593">
    <property type="entry name" value="AAA+_ATPase"/>
</dbReference>
<dbReference type="EMBL" id="JACTVA010000015">
    <property type="protein sequence ID" value="MBC9207273.1"/>
    <property type="molecule type" value="Genomic_DNA"/>
</dbReference>
<feature type="region of interest" description="Disordered" evidence="14">
    <location>
        <begin position="461"/>
        <end position="480"/>
    </location>
</feature>
<reference evidence="16 17" key="1">
    <citation type="journal article" date="2013" name="Int. J. Syst. Evol. Microbiol.">
        <title>Roseomonas aerophila sp. nov., isolated from air.</title>
        <authorList>
            <person name="Kim S.J."/>
            <person name="Weon H.Y."/>
            <person name="Ahn J.H."/>
            <person name="Hong S.B."/>
            <person name="Seok S.J."/>
            <person name="Whang K.S."/>
            <person name="Kwon S.W."/>
        </authorList>
    </citation>
    <scope>NUCLEOTIDE SEQUENCE [LARGE SCALE GENOMIC DNA]</scope>
    <source>
        <strain evidence="16 17">NBRC 108923</strain>
    </source>
</reference>
<dbReference type="RefSeq" id="WP_187784442.1">
    <property type="nucleotide sequence ID" value="NZ_JACTVA010000015.1"/>
</dbReference>
<evidence type="ECO:0000256" key="13">
    <source>
        <dbReference type="RuleBase" id="RU003555"/>
    </source>
</evidence>
<evidence type="ECO:0000259" key="15">
    <source>
        <dbReference type="PROSITE" id="PS50162"/>
    </source>
</evidence>
<keyword evidence="8 11" id="KW-0346">Stress response</keyword>
<dbReference type="Gene3D" id="3.40.50.300">
    <property type="entry name" value="P-loop containing nucleotide triphosphate hydrolases"/>
    <property type="match status" value="1"/>
</dbReference>
<evidence type="ECO:0000256" key="9">
    <source>
        <dbReference type="ARBA" id="ARBA00023125"/>
    </source>
</evidence>
<dbReference type="Pfam" id="PF13481">
    <property type="entry name" value="AAA_25"/>
    <property type="match status" value="1"/>
</dbReference>
<evidence type="ECO:0000256" key="1">
    <source>
        <dbReference type="ARBA" id="ARBA00022723"/>
    </source>
</evidence>
<comment type="caution">
    <text evidence="16">The sequence shown here is derived from an EMBL/GenBank/DDBJ whole genome shotgun (WGS) entry which is preliminary data.</text>
</comment>
<dbReference type="PANTHER" id="PTHR32472">
    <property type="entry name" value="DNA REPAIR PROTEIN RADA"/>
    <property type="match status" value="1"/>
</dbReference>
<keyword evidence="17" id="KW-1185">Reference proteome</keyword>
<dbReference type="InterPro" id="IPR004504">
    <property type="entry name" value="DNA_repair_RadA"/>
</dbReference>
<dbReference type="PANTHER" id="PTHR32472:SF10">
    <property type="entry name" value="DNA REPAIR PROTEIN RADA-LIKE PROTEIN"/>
    <property type="match status" value="1"/>
</dbReference>
<keyword evidence="9 11" id="KW-0238">DNA-binding</keyword>
<dbReference type="SMART" id="SM00382">
    <property type="entry name" value="AAA"/>
    <property type="match status" value="1"/>
</dbReference>
<sequence length="480" mass="50026">MAKSVTRFVCQNCGAISAKWQGRCDTCGEWNTITEEAPEIRAPGPAGKSAGGRKIEFVGLKGRADPPPRTRTGIAELDQVLGGGFVPGSVVLVGGDPGIGKSTILLQAAAKVASAGKRTLYISGEEAIDQVRMRAQRLGLADSPLGLAAATSLRDIAASLEEERDATLVIMDSIQTVWLDSLDSAPGTVSQVRACAAELGRLAKTRGFALVLVGHVTKEGTLAGPRVLEHMVDATLYFEGDRGHQFRILRAVKNRFGATDEIGVFEMTDRGLVEVTNPSALFLAERRGNISGSAVFAGMEGSRPVLVEIQVLLSPSANGGSPRRQVVGWDSGRLAMLMAVLESRARVGLGQNDVYLNVAGGLRIGEPAADLAVAAALISAATDRPTPPDMVFFGEVGLSGEVRQVAQTDTRLREAAKLGFAAATLPRRVARGGRAPSAPEGLRLSEIGHLADLVAPLAAGAKPKAAGKPANKPAPAETEG</sequence>
<evidence type="ECO:0000313" key="16">
    <source>
        <dbReference type="EMBL" id="MBC9207273.1"/>
    </source>
</evidence>
<comment type="similarity">
    <text evidence="11 13">Belongs to the RecA family. RadA subfamily.</text>
</comment>
<keyword evidence="5" id="KW-0378">Hydrolase</keyword>
<dbReference type="HAMAP" id="MF_01498">
    <property type="entry name" value="RadA_bact"/>
    <property type="match status" value="1"/>
</dbReference>
<protein>
    <recommendedName>
        <fullName evidence="11 12">DNA repair protein RadA</fullName>
    </recommendedName>
</protein>
<keyword evidence="6 13" id="KW-0862">Zinc</keyword>
<feature type="domain" description="RecA family profile 1" evidence="15">
    <location>
        <begin position="66"/>
        <end position="216"/>
    </location>
</feature>
<keyword evidence="7 11" id="KW-0067">ATP-binding</keyword>
<comment type="domain">
    <text evidence="11">The middle region has homology to RecA with ATPase motifs including the RadA KNRFG motif, while the C-terminus is homologous to Lon protease.</text>
</comment>
<evidence type="ECO:0000313" key="17">
    <source>
        <dbReference type="Proteomes" id="UP000626026"/>
    </source>
</evidence>
<name>A0ABR7RLF9_9PROT</name>
<evidence type="ECO:0000256" key="10">
    <source>
        <dbReference type="ARBA" id="ARBA00023204"/>
    </source>
</evidence>
<comment type="function">
    <text evidence="13">DNA-dependent ATPase involved in processing of recombination intermediates, plays a role in repairing DNA breaks. Stimulates the branch migration of RecA-mediated strand transfer reactions, allowing the 3' invading strand to extend heteroduplex DNA faster. Binds ssDNA in the presence of ADP but not other nucleotides, has ATPase activity that is stimulated by ssDNA and various branched DNA structures, but inhibited by SSB. Does not have RecA's homology-searching function.</text>
</comment>
<feature type="region of interest" description="Lon-protease-like" evidence="11">
    <location>
        <begin position="353"/>
        <end position="480"/>
    </location>
</feature>
<keyword evidence="4 13" id="KW-0863">Zinc-finger</keyword>
<dbReference type="InterPro" id="IPR027417">
    <property type="entry name" value="P-loop_NTPase"/>
</dbReference>
<keyword evidence="10 11" id="KW-0234">DNA repair</keyword>
<evidence type="ECO:0000256" key="4">
    <source>
        <dbReference type="ARBA" id="ARBA00022771"/>
    </source>
</evidence>
<feature type="binding site" evidence="11">
    <location>
        <begin position="95"/>
        <end position="102"/>
    </location>
    <ligand>
        <name>ATP</name>
        <dbReference type="ChEBI" id="CHEBI:30616"/>
    </ligand>
</feature>
<dbReference type="SUPFAM" id="SSF52540">
    <property type="entry name" value="P-loop containing nucleoside triphosphate hydrolases"/>
    <property type="match status" value="1"/>
</dbReference>
<dbReference type="InterPro" id="IPR020588">
    <property type="entry name" value="RecA_ATP-bd"/>
</dbReference>
<evidence type="ECO:0000256" key="5">
    <source>
        <dbReference type="ARBA" id="ARBA00022801"/>
    </source>
</evidence>
<gene>
    <name evidence="11 16" type="primary">radA</name>
    <name evidence="16" type="ORF">IBL26_10535</name>
</gene>
<evidence type="ECO:0000256" key="8">
    <source>
        <dbReference type="ARBA" id="ARBA00023016"/>
    </source>
</evidence>
<evidence type="ECO:0000256" key="11">
    <source>
        <dbReference type="HAMAP-Rule" id="MF_01498"/>
    </source>
</evidence>
<keyword evidence="3 11" id="KW-0227">DNA damage</keyword>
<dbReference type="Gene3D" id="3.30.230.10">
    <property type="match status" value="1"/>
</dbReference>
<dbReference type="PRINTS" id="PR01874">
    <property type="entry name" value="DNAREPAIRADA"/>
</dbReference>